<protein>
    <submittedName>
        <fullName evidence="9">Sugar ABC transporter permease</fullName>
    </submittedName>
</protein>
<dbReference type="CDD" id="cd06261">
    <property type="entry name" value="TM_PBP2"/>
    <property type="match status" value="1"/>
</dbReference>
<dbReference type="GO" id="GO:0005886">
    <property type="term" value="C:plasma membrane"/>
    <property type="evidence" value="ECO:0007669"/>
    <property type="project" value="UniProtKB-SubCell"/>
</dbReference>
<dbReference type="PANTHER" id="PTHR43227">
    <property type="entry name" value="BLL4140 PROTEIN"/>
    <property type="match status" value="1"/>
</dbReference>
<dbReference type="InterPro" id="IPR035906">
    <property type="entry name" value="MetI-like_sf"/>
</dbReference>
<evidence type="ECO:0000256" key="1">
    <source>
        <dbReference type="ARBA" id="ARBA00004651"/>
    </source>
</evidence>
<dbReference type="InterPro" id="IPR000515">
    <property type="entry name" value="MetI-like"/>
</dbReference>
<proteinExistence type="inferred from homology"/>
<accession>A0A9D1FNG0</accession>
<evidence type="ECO:0000259" key="8">
    <source>
        <dbReference type="PROSITE" id="PS50928"/>
    </source>
</evidence>
<dbReference type="EMBL" id="DVJP01000054">
    <property type="protein sequence ID" value="HIS76769.1"/>
    <property type="molecule type" value="Genomic_DNA"/>
</dbReference>
<feature type="transmembrane region" description="Helical" evidence="7">
    <location>
        <begin position="227"/>
        <end position="249"/>
    </location>
</feature>
<keyword evidence="4 7" id="KW-0812">Transmembrane</keyword>
<feature type="transmembrane region" description="Helical" evidence="7">
    <location>
        <begin position="27"/>
        <end position="54"/>
    </location>
</feature>
<dbReference type="SUPFAM" id="SSF161098">
    <property type="entry name" value="MetI-like"/>
    <property type="match status" value="1"/>
</dbReference>
<evidence type="ECO:0000313" key="9">
    <source>
        <dbReference type="EMBL" id="HIS76769.1"/>
    </source>
</evidence>
<evidence type="ECO:0000256" key="7">
    <source>
        <dbReference type="RuleBase" id="RU363032"/>
    </source>
</evidence>
<keyword evidence="3" id="KW-1003">Cell membrane</keyword>
<evidence type="ECO:0000256" key="5">
    <source>
        <dbReference type="ARBA" id="ARBA00022989"/>
    </source>
</evidence>
<dbReference type="PROSITE" id="PS50928">
    <property type="entry name" value="ABC_TM1"/>
    <property type="match status" value="1"/>
</dbReference>
<evidence type="ECO:0000256" key="6">
    <source>
        <dbReference type="ARBA" id="ARBA00023136"/>
    </source>
</evidence>
<dbReference type="AlphaFoldDB" id="A0A9D1FNG0"/>
<keyword evidence="6 7" id="KW-0472">Membrane</keyword>
<evidence type="ECO:0000256" key="4">
    <source>
        <dbReference type="ARBA" id="ARBA00022692"/>
    </source>
</evidence>
<keyword evidence="2 7" id="KW-0813">Transport</keyword>
<sequence length="319" mass="36001">MRCTTSSTPFSSGKKHTFLENFRRYRLLYLLILPAILVYLVYSYLPMFGIIIAFQDYKPHLGLAGMFSQAEWVGLKHFKTFTSSMYFGRLMRNTLRISLLKILIGFPAPIILAMFLNEIRRPLFKKFAQTISYLPHFLSWVVLSGILTSMLSTNSGTVNYIITSLGGTPIDFLTDASNFVWVVVLSAVWQSVGWGSIIYLACLANVDPQLYESALIDGATRFQQMRYISLPSLYSIISIQFILNMGGILNAGFDQVLMLYNDLVLETGDIIDTYVYRMGIESAKYSYSAAVGLFKTLFGFCLMMAANWGAKKMGQETLI</sequence>
<feature type="transmembrane region" description="Helical" evidence="7">
    <location>
        <begin position="95"/>
        <end position="116"/>
    </location>
</feature>
<evidence type="ECO:0000256" key="3">
    <source>
        <dbReference type="ARBA" id="ARBA00022475"/>
    </source>
</evidence>
<feature type="transmembrane region" description="Helical" evidence="7">
    <location>
        <begin position="182"/>
        <end position="206"/>
    </location>
</feature>
<organism evidence="9 10">
    <name type="scientific">Candidatus Merdivicinus excrementipullorum</name>
    <dbReference type="NCBI Taxonomy" id="2840867"/>
    <lineage>
        <taxon>Bacteria</taxon>
        <taxon>Bacillati</taxon>
        <taxon>Bacillota</taxon>
        <taxon>Clostridia</taxon>
        <taxon>Eubacteriales</taxon>
        <taxon>Oscillospiraceae</taxon>
        <taxon>Oscillospiraceae incertae sedis</taxon>
        <taxon>Candidatus Merdivicinus</taxon>
    </lineage>
</organism>
<comment type="subcellular location">
    <subcellularLocation>
        <location evidence="1 7">Cell membrane</location>
        <topology evidence="1 7">Multi-pass membrane protein</topology>
    </subcellularLocation>
</comment>
<dbReference type="Pfam" id="PF00528">
    <property type="entry name" value="BPD_transp_1"/>
    <property type="match status" value="1"/>
</dbReference>
<gene>
    <name evidence="9" type="ORF">IAB51_08165</name>
</gene>
<comment type="caution">
    <text evidence="9">The sequence shown here is derived from an EMBL/GenBank/DDBJ whole genome shotgun (WGS) entry which is preliminary data.</text>
</comment>
<name>A0A9D1FNG0_9FIRM</name>
<dbReference type="GO" id="GO:0055085">
    <property type="term" value="P:transmembrane transport"/>
    <property type="evidence" value="ECO:0007669"/>
    <property type="project" value="InterPro"/>
</dbReference>
<reference evidence="9" key="2">
    <citation type="journal article" date="2021" name="PeerJ">
        <title>Extensive microbial diversity within the chicken gut microbiome revealed by metagenomics and culture.</title>
        <authorList>
            <person name="Gilroy R."/>
            <person name="Ravi A."/>
            <person name="Getino M."/>
            <person name="Pursley I."/>
            <person name="Horton D.L."/>
            <person name="Alikhan N.F."/>
            <person name="Baker D."/>
            <person name="Gharbi K."/>
            <person name="Hall N."/>
            <person name="Watson M."/>
            <person name="Adriaenssens E.M."/>
            <person name="Foster-Nyarko E."/>
            <person name="Jarju S."/>
            <person name="Secka A."/>
            <person name="Antonio M."/>
            <person name="Oren A."/>
            <person name="Chaudhuri R.R."/>
            <person name="La Ragione R."/>
            <person name="Hildebrand F."/>
            <person name="Pallen M.J."/>
        </authorList>
    </citation>
    <scope>NUCLEOTIDE SEQUENCE</scope>
    <source>
        <strain evidence="9">CHK199-13235</strain>
    </source>
</reference>
<dbReference type="Gene3D" id="1.10.3720.10">
    <property type="entry name" value="MetI-like"/>
    <property type="match status" value="1"/>
</dbReference>
<dbReference type="PANTHER" id="PTHR43227:SF11">
    <property type="entry name" value="BLL4140 PROTEIN"/>
    <property type="match status" value="1"/>
</dbReference>
<feature type="domain" description="ABC transmembrane type-1" evidence="8">
    <location>
        <begin position="91"/>
        <end position="306"/>
    </location>
</feature>
<dbReference type="Proteomes" id="UP000824002">
    <property type="component" value="Unassembled WGS sequence"/>
</dbReference>
<evidence type="ECO:0000256" key="2">
    <source>
        <dbReference type="ARBA" id="ARBA00022448"/>
    </source>
</evidence>
<feature type="transmembrane region" description="Helical" evidence="7">
    <location>
        <begin position="285"/>
        <end position="306"/>
    </location>
</feature>
<keyword evidence="5 7" id="KW-1133">Transmembrane helix</keyword>
<reference evidence="9" key="1">
    <citation type="submission" date="2020-10" db="EMBL/GenBank/DDBJ databases">
        <authorList>
            <person name="Gilroy R."/>
        </authorList>
    </citation>
    <scope>NUCLEOTIDE SEQUENCE</scope>
    <source>
        <strain evidence="9">CHK199-13235</strain>
    </source>
</reference>
<evidence type="ECO:0000313" key="10">
    <source>
        <dbReference type="Proteomes" id="UP000824002"/>
    </source>
</evidence>
<feature type="transmembrane region" description="Helical" evidence="7">
    <location>
        <begin position="137"/>
        <end position="162"/>
    </location>
</feature>
<comment type="similarity">
    <text evidence="7">Belongs to the binding-protein-dependent transport system permease family.</text>
</comment>
<dbReference type="InterPro" id="IPR050809">
    <property type="entry name" value="UgpAE/MalFG_permease"/>
</dbReference>